<organism evidence="7 8">
    <name type="scientific">Halobaculum roseum</name>
    <dbReference type="NCBI Taxonomy" id="2175149"/>
    <lineage>
        <taxon>Archaea</taxon>
        <taxon>Methanobacteriati</taxon>
        <taxon>Methanobacteriota</taxon>
        <taxon>Stenosarchaea group</taxon>
        <taxon>Halobacteria</taxon>
        <taxon>Halobacteriales</taxon>
        <taxon>Haloferacaceae</taxon>
        <taxon>Halobaculum</taxon>
    </lineage>
</organism>
<proteinExistence type="inferred from homology"/>
<evidence type="ECO:0000259" key="5">
    <source>
        <dbReference type="Pfam" id="PF01385"/>
    </source>
</evidence>
<sequence>MRRTNTFDVVPHSETAEEILVRVLDASASLWNTLTYDRRQQFFEGESVWECDGYYDEYVDVLGGATTQQIARVNDTAWRSFFELLDEPEYDPSPPGYWGNRDDGRELRTYIRNDAYTLQWNERSRLEIPIGMDLKDEYGFGMYDRLRLPVRGKPKWRGDSGRLEISYDSVEETYRVHQSVTVDDVERSDSDDSEVAALDLGANVLVACTTTTGEQYLYSGQTPFDRFRETTNAIANAQAKLPDGQHSSQRIKRLYRKRSRRRDHAVNALLRDVVERLDEAGVTTLYHGDLTGVLGEYWSVEANLKARTFWAHRQCIDRLGSVCEEYGIDVEAISEAWTSQTCPECGERDRTRRHRETLTCPCGFDGHADLVASRTLLERATNTTVRPTARPVRFQWDDHQWFPVEGAAVSPNE</sequence>
<dbReference type="NCBIfam" id="NF040570">
    <property type="entry name" value="guided_TnpB"/>
    <property type="match status" value="1"/>
</dbReference>
<evidence type="ECO:0000256" key="2">
    <source>
        <dbReference type="ARBA" id="ARBA00022578"/>
    </source>
</evidence>
<dbReference type="RefSeq" id="WP_222923594.1">
    <property type="nucleotide sequence ID" value="NZ_CP082287.1"/>
</dbReference>
<evidence type="ECO:0000256" key="4">
    <source>
        <dbReference type="ARBA" id="ARBA00023172"/>
    </source>
</evidence>
<dbReference type="GO" id="GO:0032196">
    <property type="term" value="P:transposition"/>
    <property type="evidence" value="ECO:0007669"/>
    <property type="project" value="UniProtKB-KW"/>
</dbReference>
<keyword evidence="2" id="KW-0815">Transposition</keyword>
<keyword evidence="8" id="KW-1185">Reference proteome</keyword>
<dbReference type="InterPro" id="IPR001959">
    <property type="entry name" value="Transposase"/>
</dbReference>
<keyword evidence="7" id="KW-0540">Nuclease</keyword>
<keyword evidence="7" id="KW-0255">Endonuclease</keyword>
<dbReference type="GO" id="GO:0004519">
    <property type="term" value="F:endonuclease activity"/>
    <property type="evidence" value="ECO:0007669"/>
    <property type="project" value="UniProtKB-KW"/>
</dbReference>
<feature type="domain" description="Cas12f1-like TNB" evidence="6">
    <location>
        <begin position="312"/>
        <end position="375"/>
    </location>
</feature>
<evidence type="ECO:0000256" key="3">
    <source>
        <dbReference type="ARBA" id="ARBA00023125"/>
    </source>
</evidence>
<gene>
    <name evidence="7" type="ORF">ACFFOL_06690</name>
</gene>
<evidence type="ECO:0000313" key="8">
    <source>
        <dbReference type="Proteomes" id="UP001589595"/>
    </source>
</evidence>
<dbReference type="GO" id="GO:0006310">
    <property type="term" value="P:DNA recombination"/>
    <property type="evidence" value="ECO:0007669"/>
    <property type="project" value="UniProtKB-KW"/>
</dbReference>
<dbReference type="GO" id="GO:0003677">
    <property type="term" value="F:DNA binding"/>
    <property type="evidence" value="ECO:0007669"/>
    <property type="project" value="UniProtKB-KW"/>
</dbReference>
<dbReference type="Pfam" id="PF07282">
    <property type="entry name" value="Cas12f1-like_TNB"/>
    <property type="match status" value="1"/>
</dbReference>
<reference evidence="7" key="1">
    <citation type="submission" date="2024-09" db="EMBL/GenBank/DDBJ databases">
        <authorList>
            <person name="Sun Q."/>
        </authorList>
    </citation>
    <scope>NUCLEOTIDE SEQUENCE [LARGE SCALE GENOMIC DNA]</scope>
    <source>
        <strain evidence="7">JCM 31273</strain>
    </source>
</reference>
<dbReference type="Pfam" id="PF01385">
    <property type="entry name" value="OrfB_IS605"/>
    <property type="match status" value="1"/>
</dbReference>
<comment type="similarity">
    <text evidence="1">In the C-terminal section; belongs to the transposase 35 family.</text>
</comment>
<evidence type="ECO:0000313" key="7">
    <source>
        <dbReference type="EMBL" id="MFB9823854.1"/>
    </source>
</evidence>
<feature type="domain" description="Probable transposase IS891/IS1136/IS1341" evidence="5">
    <location>
        <begin position="179"/>
        <end position="292"/>
    </location>
</feature>
<keyword evidence="3" id="KW-0238">DNA-binding</keyword>
<comment type="caution">
    <text evidence="7">The sequence shown here is derived from an EMBL/GenBank/DDBJ whole genome shotgun (WGS) entry which is preliminary data.</text>
</comment>
<dbReference type="InterPro" id="IPR010095">
    <property type="entry name" value="Cas12f1-like_TNB"/>
</dbReference>
<protein>
    <submittedName>
        <fullName evidence="7">RNA-guided endonuclease InsQ/TnpB family protein</fullName>
    </submittedName>
</protein>
<evidence type="ECO:0000259" key="6">
    <source>
        <dbReference type="Pfam" id="PF07282"/>
    </source>
</evidence>
<dbReference type="AlphaFoldDB" id="A0ABD5MLZ0"/>
<accession>A0ABD5MLZ0</accession>
<keyword evidence="4" id="KW-0233">DNA recombination</keyword>
<dbReference type="Proteomes" id="UP001589595">
    <property type="component" value="Unassembled WGS sequence"/>
</dbReference>
<dbReference type="EMBL" id="JBHMAJ010000005">
    <property type="protein sequence ID" value="MFB9823854.1"/>
    <property type="molecule type" value="Genomic_DNA"/>
</dbReference>
<keyword evidence="7" id="KW-0378">Hydrolase</keyword>
<name>A0ABD5MLZ0_9EURY</name>
<evidence type="ECO:0000256" key="1">
    <source>
        <dbReference type="ARBA" id="ARBA00008761"/>
    </source>
</evidence>
<dbReference type="GeneID" id="67212315"/>